<gene>
    <name evidence="7" type="ORF">ZOSMA_83G00110</name>
</gene>
<dbReference type="InterPro" id="IPR036412">
    <property type="entry name" value="HAD-like_sf"/>
</dbReference>
<evidence type="ECO:0000313" key="8">
    <source>
        <dbReference type="Proteomes" id="UP000036987"/>
    </source>
</evidence>
<dbReference type="InterPro" id="IPR004274">
    <property type="entry name" value="FCP1_dom"/>
</dbReference>
<evidence type="ECO:0000256" key="4">
    <source>
        <dbReference type="ARBA" id="ARBA00038355"/>
    </source>
</evidence>
<comment type="function">
    <text evidence="3">Probable phosphatase.</text>
</comment>
<dbReference type="InterPro" id="IPR011948">
    <property type="entry name" value="Dullard_phosphatase"/>
</dbReference>
<dbReference type="FunFam" id="3.40.50.1000:FF:000015">
    <property type="entry name" value="CTD small phosphatase-like protein 2"/>
    <property type="match status" value="1"/>
</dbReference>
<evidence type="ECO:0000313" key="7">
    <source>
        <dbReference type="EMBL" id="KMZ57638.1"/>
    </source>
</evidence>
<dbReference type="STRING" id="29655.A0A0K9NM19"/>
<dbReference type="GO" id="GO:0005634">
    <property type="term" value="C:nucleus"/>
    <property type="evidence" value="ECO:0007669"/>
    <property type="project" value="UniProtKB-ARBA"/>
</dbReference>
<dbReference type="AlphaFoldDB" id="A0A0K9NM19"/>
<reference evidence="8" key="1">
    <citation type="journal article" date="2016" name="Nature">
        <title>The genome of the seagrass Zostera marina reveals angiosperm adaptation to the sea.</title>
        <authorList>
            <person name="Olsen J.L."/>
            <person name="Rouze P."/>
            <person name="Verhelst B."/>
            <person name="Lin Y.-C."/>
            <person name="Bayer T."/>
            <person name="Collen J."/>
            <person name="Dattolo E."/>
            <person name="De Paoli E."/>
            <person name="Dittami S."/>
            <person name="Maumus F."/>
            <person name="Michel G."/>
            <person name="Kersting A."/>
            <person name="Lauritano C."/>
            <person name="Lohaus R."/>
            <person name="Toepel M."/>
            <person name="Tonon T."/>
            <person name="Vanneste K."/>
            <person name="Amirebrahimi M."/>
            <person name="Brakel J."/>
            <person name="Bostroem C."/>
            <person name="Chovatia M."/>
            <person name="Grimwood J."/>
            <person name="Jenkins J.W."/>
            <person name="Jueterbock A."/>
            <person name="Mraz A."/>
            <person name="Stam W.T."/>
            <person name="Tice H."/>
            <person name="Bornberg-Bauer E."/>
            <person name="Green P.J."/>
            <person name="Pearson G.A."/>
            <person name="Procaccini G."/>
            <person name="Duarte C.M."/>
            <person name="Schmutz J."/>
            <person name="Reusch T.B.H."/>
            <person name="Van de Peer Y."/>
        </authorList>
    </citation>
    <scope>NUCLEOTIDE SEQUENCE [LARGE SCALE GENOMIC DNA]</scope>
    <source>
        <strain evidence="8">cv. Finnish</strain>
    </source>
</reference>
<comment type="similarity">
    <text evidence="4">Belongs to the CTDSPL2 family.</text>
</comment>
<dbReference type="NCBIfam" id="TIGR02251">
    <property type="entry name" value="HIF-SF_euk"/>
    <property type="match status" value="1"/>
</dbReference>
<comment type="caution">
    <text evidence="7">The sequence shown here is derived from an EMBL/GenBank/DDBJ whole genome shotgun (WGS) entry which is preliminary data.</text>
</comment>
<dbReference type="CDD" id="cd07521">
    <property type="entry name" value="HAD_FCP1-like"/>
    <property type="match status" value="1"/>
</dbReference>
<dbReference type="PROSITE" id="PS50969">
    <property type="entry name" value="FCP1"/>
    <property type="match status" value="1"/>
</dbReference>
<organism evidence="7 8">
    <name type="scientific">Zostera marina</name>
    <name type="common">Eelgrass</name>
    <dbReference type="NCBI Taxonomy" id="29655"/>
    <lineage>
        <taxon>Eukaryota</taxon>
        <taxon>Viridiplantae</taxon>
        <taxon>Streptophyta</taxon>
        <taxon>Embryophyta</taxon>
        <taxon>Tracheophyta</taxon>
        <taxon>Spermatophyta</taxon>
        <taxon>Magnoliopsida</taxon>
        <taxon>Liliopsida</taxon>
        <taxon>Zosteraceae</taxon>
        <taxon>Zostera</taxon>
    </lineage>
</organism>
<dbReference type="OrthoDB" id="277011at2759"/>
<dbReference type="PANTHER" id="PTHR12210">
    <property type="entry name" value="DULLARD PROTEIN PHOSPHATASE"/>
    <property type="match status" value="1"/>
</dbReference>
<protein>
    <recommendedName>
        <fullName evidence="6">FCP1 homology domain-containing protein</fullName>
    </recommendedName>
</protein>
<keyword evidence="1" id="KW-0378">Hydrolase</keyword>
<proteinExistence type="inferred from homology"/>
<dbReference type="InterPro" id="IPR050365">
    <property type="entry name" value="TIM50"/>
</dbReference>
<dbReference type="EMBL" id="LFYR01002038">
    <property type="protein sequence ID" value="KMZ57638.1"/>
    <property type="molecule type" value="Genomic_DNA"/>
</dbReference>
<evidence type="ECO:0000259" key="6">
    <source>
        <dbReference type="PROSITE" id="PS50969"/>
    </source>
</evidence>
<evidence type="ECO:0000256" key="1">
    <source>
        <dbReference type="ARBA" id="ARBA00022801"/>
    </source>
</evidence>
<feature type="region of interest" description="Disordered" evidence="5">
    <location>
        <begin position="1"/>
        <end position="20"/>
    </location>
</feature>
<dbReference type="InterPro" id="IPR023214">
    <property type="entry name" value="HAD_sf"/>
</dbReference>
<feature type="domain" description="FCP1 homology" evidence="6">
    <location>
        <begin position="390"/>
        <end position="549"/>
    </location>
</feature>
<keyword evidence="8" id="KW-1185">Reference proteome</keyword>
<dbReference type="SUPFAM" id="SSF56784">
    <property type="entry name" value="HAD-like"/>
    <property type="match status" value="1"/>
</dbReference>
<dbReference type="Gene3D" id="3.40.50.1000">
    <property type="entry name" value="HAD superfamily/HAD-like"/>
    <property type="match status" value="1"/>
</dbReference>
<sequence length="564" mass="63055">MPAVSMKSKPKIGSLREGSSLHVCQGSKISKTSPSQVKTFQQSTNLNTHLQISCSDCSNIENDSTGESDESQDDYCTGESDAISSFPLLSPYTTPEQVETINYEPSCSSPLETFFLPIPGNDVSLDKSTSGHHEAVHNDHAELPLLVSDDSDDGRCSSNEYESWDFTEFNLSKMIDSPSLSFDESMGFSDLITSVSPEYDHENSASVFGMDELCVVFPSSEEILDNEDLRGINTNEELIMNVEIASASPEHDYENSASIFGMDEMCVVFPCSEKILDSEDLDGINNDYENSTSISGMEEMCAVFPSSEKILDSEDLLGINTNEELMMNMDEPLLYLTTHNLKQSGKETRLNSQFSNAEEADWVDPQFFIGMPDMLEVVSSVCPSPLQKGMKKKAVTLVLDLDETLVHSSLVECNDADFSFQIFFNMRENTVYVKQRPNLHMFLNRVAQMFEIIVFTASQRIYAEKLLDVLDPDKKLISRRVYRESCLFSEGSYTKDLSILGVDLANIAIIDNSPQVFRLQVNNGIPIKSWFNDPSDNALMTMLPFLETLVNVEDVRPIIAERFN</sequence>
<dbReference type="Pfam" id="PF03031">
    <property type="entry name" value="NIF"/>
    <property type="match status" value="1"/>
</dbReference>
<dbReference type="Proteomes" id="UP000036987">
    <property type="component" value="Unassembled WGS sequence"/>
</dbReference>
<dbReference type="GO" id="GO:0004721">
    <property type="term" value="F:phosphoprotein phosphatase activity"/>
    <property type="evidence" value="ECO:0000318"/>
    <property type="project" value="GO_Central"/>
</dbReference>
<evidence type="ECO:0000256" key="5">
    <source>
        <dbReference type="SAM" id="MobiDB-lite"/>
    </source>
</evidence>
<dbReference type="SMART" id="SM00577">
    <property type="entry name" value="CPDc"/>
    <property type="match status" value="1"/>
</dbReference>
<evidence type="ECO:0000256" key="2">
    <source>
        <dbReference type="ARBA" id="ARBA00022912"/>
    </source>
</evidence>
<accession>A0A0K9NM19</accession>
<evidence type="ECO:0000256" key="3">
    <source>
        <dbReference type="ARBA" id="ARBA00037324"/>
    </source>
</evidence>
<name>A0A0K9NM19_ZOSMR</name>
<keyword evidence="2" id="KW-0904">Protein phosphatase</keyword>